<dbReference type="InterPro" id="IPR021804">
    <property type="entry name" value="DUF3375"/>
</dbReference>
<sequence>MQKPSSLGRKTLLSDSTFVEQLIHYDSGLTLLSRKNAPRIIAFLYHVFKEQNRTSIEQSHLQQLLSGFLQVTEDFAEEDELETLETSIIELDYSDKARNLILAWSNEKNGFLLRYYDAAAIETIELSAGLERIFRFLEEVVDSKRLFVGTESRFSQIMDGFRELDINTIDNPRAKIDELEKQKDQLQRQIDEIKRTGTATTFNEQKVSERLYNLQRTARALLSDFRQLKDNNHAIFSELCHKQIQSTESRGELLAFTLEKSEELETSPQGQSFTSFWNYLCSNPEDNSIRAKADALKARLGNQLFDYPFFAHLEDTLIDAGREILEENRLLSDRLKRAITRYNSKEYRLIKETLDSIKILAIGNPPYKTENLSQIDGSADIFSSLQRYPVLPETQSTVKKTTYEEERAPADIDIQSLFDEARIDENQLLENLEFDRKHTRQLTLGTVLLRHPVKEGLAEIVSYLSLLAKQDWAEFDDTRKETVTYTNAIDGAPVTLTIPKVEINGIDN</sequence>
<evidence type="ECO:0000256" key="1">
    <source>
        <dbReference type="SAM" id="Coils"/>
    </source>
</evidence>
<dbReference type="HOGENOM" id="CLU_031117_0_0_12"/>
<evidence type="ECO:0000313" key="3">
    <source>
        <dbReference type="Proteomes" id="UP000005632"/>
    </source>
</evidence>
<keyword evidence="3" id="KW-1185">Reference proteome</keyword>
<dbReference type="STRING" id="158190.SpiGrapes_0010"/>
<evidence type="ECO:0000313" key="2">
    <source>
        <dbReference type="EMBL" id="AEV27878.1"/>
    </source>
</evidence>
<keyword evidence="1" id="KW-0175">Coiled coil</keyword>
<dbReference type="RefSeq" id="WP_014268727.1">
    <property type="nucleotide sequence ID" value="NC_016633.1"/>
</dbReference>
<dbReference type="Proteomes" id="UP000005632">
    <property type="component" value="Chromosome"/>
</dbReference>
<dbReference type="OrthoDB" id="138803at2"/>
<dbReference type="eggNOG" id="COG4942">
    <property type="taxonomic scope" value="Bacteria"/>
</dbReference>
<accession>G8QSH9</accession>
<dbReference type="Pfam" id="PF11855">
    <property type="entry name" value="DUF3375"/>
    <property type="match status" value="1"/>
</dbReference>
<organism evidence="2 3">
    <name type="scientific">Sphaerochaeta pleomorpha (strain ATCC BAA-1885 / DSM 22778 / Grapes)</name>
    <dbReference type="NCBI Taxonomy" id="158190"/>
    <lineage>
        <taxon>Bacteria</taxon>
        <taxon>Pseudomonadati</taxon>
        <taxon>Spirochaetota</taxon>
        <taxon>Spirochaetia</taxon>
        <taxon>Spirochaetales</taxon>
        <taxon>Sphaerochaetaceae</taxon>
        <taxon>Sphaerochaeta</taxon>
    </lineage>
</organism>
<name>G8QSH9_SPHPG</name>
<evidence type="ECO:0008006" key="4">
    <source>
        <dbReference type="Google" id="ProtNLM"/>
    </source>
</evidence>
<reference evidence="2 3" key="1">
    <citation type="submission" date="2011-11" db="EMBL/GenBank/DDBJ databases">
        <title>Complete sequence of Spirochaeta sp. grapes.</title>
        <authorList>
            <consortium name="US DOE Joint Genome Institute"/>
            <person name="Lucas S."/>
            <person name="Han J."/>
            <person name="Lapidus A."/>
            <person name="Cheng J.-F."/>
            <person name="Goodwin L."/>
            <person name="Pitluck S."/>
            <person name="Peters L."/>
            <person name="Ovchinnikova G."/>
            <person name="Munk A.C."/>
            <person name="Detter J.C."/>
            <person name="Han C."/>
            <person name="Tapia R."/>
            <person name="Land M."/>
            <person name="Hauser L."/>
            <person name="Kyrpides N."/>
            <person name="Ivanova N."/>
            <person name="Pagani I."/>
            <person name="Ritalahtilisa K."/>
            <person name="Loeffler F."/>
            <person name="Woyke T."/>
        </authorList>
    </citation>
    <scope>NUCLEOTIDE SEQUENCE [LARGE SCALE GENOMIC DNA]</scope>
    <source>
        <strain evidence="3">ATCC BAA-1885 / DSM 22778 / Grapes</strain>
    </source>
</reference>
<proteinExistence type="predicted"/>
<dbReference type="KEGG" id="sgp:SpiGrapes_0010"/>
<dbReference type="EMBL" id="CP003155">
    <property type="protein sequence ID" value="AEV27878.1"/>
    <property type="molecule type" value="Genomic_DNA"/>
</dbReference>
<dbReference type="AlphaFoldDB" id="G8QSH9"/>
<protein>
    <recommendedName>
        <fullName evidence="4">DUF3375 domain-containing protein</fullName>
    </recommendedName>
</protein>
<feature type="coiled-coil region" evidence="1">
    <location>
        <begin position="169"/>
        <end position="196"/>
    </location>
</feature>
<gene>
    <name evidence="2" type="ordered locus">SpiGrapes_0010</name>
</gene>